<gene>
    <name evidence="1" type="ORF">E2C01_044756</name>
</gene>
<evidence type="ECO:0000313" key="2">
    <source>
        <dbReference type="Proteomes" id="UP000324222"/>
    </source>
</evidence>
<keyword evidence="2" id="KW-1185">Reference proteome</keyword>
<sequence length="64" mass="6690">MALGEGSAGRDACLLALSPRPQDGMLMPYPRAASFVLSVGRGPLSDKLCLTGHNLTQRGMMGSQ</sequence>
<evidence type="ECO:0000313" key="1">
    <source>
        <dbReference type="EMBL" id="MPC50923.1"/>
    </source>
</evidence>
<proteinExistence type="predicted"/>
<comment type="caution">
    <text evidence="1">The sequence shown here is derived from an EMBL/GenBank/DDBJ whole genome shotgun (WGS) entry which is preliminary data.</text>
</comment>
<organism evidence="1 2">
    <name type="scientific">Portunus trituberculatus</name>
    <name type="common">Swimming crab</name>
    <name type="synonym">Neptunus trituberculatus</name>
    <dbReference type="NCBI Taxonomy" id="210409"/>
    <lineage>
        <taxon>Eukaryota</taxon>
        <taxon>Metazoa</taxon>
        <taxon>Ecdysozoa</taxon>
        <taxon>Arthropoda</taxon>
        <taxon>Crustacea</taxon>
        <taxon>Multicrustacea</taxon>
        <taxon>Malacostraca</taxon>
        <taxon>Eumalacostraca</taxon>
        <taxon>Eucarida</taxon>
        <taxon>Decapoda</taxon>
        <taxon>Pleocyemata</taxon>
        <taxon>Brachyura</taxon>
        <taxon>Eubrachyura</taxon>
        <taxon>Portunoidea</taxon>
        <taxon>Portunidae</taxon>
        <taxon>Portuninae</taxon>
        <taxon>Portunus</taxon>
    </lineage>
</organism>
<name>A0A5B7G114_PORTR</name>
<dbReference type="Proteomes" id="UP000324222">
    <property type="component" value="Unassembled WGS sequence"/>
</dbReference>
<reference evidence="1 2" key="1">
    <citation type="submission" date="2019-05" db="EMBL/GenBank/DDBJ databases">
        <title>Another draft genome of Portunus trituberculatus and its Hox gene families provides insights of decapod evolution.</title>
        <authorList>
            <person name="Jeong J.-H."/>
            <person name="Song I."/>
            <person name="Kim S."/>
            <person name="Choi T."/>
            <person name="Kim D."/>
            <person name="Ryu S."/>
            <person name="Kim W."/>
        </authorList>
    </citation>
    <scope>NUCLEOTIDE SEQUENCE [LARGE SCALE GENOMIC DNA]</scope>
    <source>
        <tissue evidence="1">Muscle</tissue>
    </source>
</reference>
<protein>
    <submittedName>
        <fullName evidence="1">Uncharacterized protein</fullName>
    </submittedName>
</protein>
<dbReference type="EMBL" id="VSRR010009809">
    <property type="protein sequence ID" value="MPC50923.1"/>
    <property type="molecule type" value="Genomic_DNA"/>
</dbReference>
<accession>A0A5B7G114</accession>
<dbReference type="AlphaFoldDB" id="A0A5B7G114"/>